<comment type="caution">
    <text evidence="1">The sequence shown here is derived from an EMBL/GenBank/DDBJ whole genome shotgun (WGS) entry which is preliminary data.</text>
</comment>
<reference evidence="1 2" key="1">
    <citation type="submission" date="2023-03" db="EMBL/GenBank/DDBJ databases">
        <title>High recombination rates correlate with genetic variation in Cardiocondyla obscurior ants.</title>
        <authorList>
            <person name="Errbii M."/>
        </authorList>
    </citation>
    <scope>NUCLEOTIDE SEQUENCE [LARGE SCALE GENOMIC DNA]</scope>
    <source>
        <strain evidence="1">Alpha-2009</strain>
        <tissue evidence="1">Whole body</tissue>
    </source>
</reference>
<organism evidence="1 2">
    <name type="scientific">Cardiocondyla obscurior</name>
    <dbReference type="NCBI Taxonomy" id="286306"/>
    <lineage>
        <taxon>Eukaryota</taxon>
        <taxon>Metazoa</taxon>
        <taxon>Ecdysozoa</taxon>
        <taxon>Arthropoda</taxon>
        <taxon>Hexapoda</taxon>
        <taxon>Insecta</taxon>
        <taxon>Pterygota</taxon>
        <taxon>Neoptera</taxon>
        <taxon>Endopterygota</taxon>
        <taxon>Hymenoptera</taxon>
        <taxon>Apocrita</taxon>
        <taxon>Aculeata</taxon>
        <taxon>Formicoidea</taxon>
        <taxon>Formicidae</taxon>
        <taxon>Myrmicinae</taxon>
        <taxon>Cardiocondyla</taxon>
    </lineage>
</organism>
<evidence type="ECO:0000313" key="1">
    <source>
        <dbReference type="EMBL" id="KAL0098855.1"/>
    </source>
</evidence>
<proteinExistence type="predicted"/>
<accession>A0AAW2E7A4</accession>
<sequence>MEAMERKLEVKKRVKKRKNIIIKELEVNEQKRKEVVEKILEIIESKVKIVEFLKNEREFELDMEKKKNKIQFWKMLNVWDVIVLSKTKEREKKIENK</sequence>
<dbReference type="EMBL" id="JADYXP020000033">
    <property type="protein sequence ID" value="KAL0098855.1"/>
    <property type="molecule type" value="Genomic_DNA"/>
</dbReference>
<dbReference type="AlphaFoldDB" id="A0AAW2E7A4"/>
<keyword evidence="2" id="KW-1185">Reference proteome</keyword>
<gene>
    <name evidence="1" type="ORF">PUN28_020800</name>
</gene>
<name>A0AAW2E7A4_9HYME</name>
<evidence type="ECO:0000313" key="2">
    <source>
        <dbReference type="Proteomes" id="UP001430953"/>
    </source>
</evidence>
<dbReference type="Proteomes" id="UP001430953">
    <property type="component" value="Unassembled WGS sequence"/>
</dbReference>
<protein>
    <submittedName>
        <fullName evidence="1">Uncharacterized protein</fullName>
    </submittedName>
</protein>